<dbReference type="Pfam" id="PF16589">
    <property type="entry name" value="BRCT_2"/>
    <property type="match status" value="1"/>
</dbReference>
<keyword evidence="7" id="KW-1185">Reference proteome</keyword>
<dbReference type="CDD" id="cd18432">
    <property type="entry name" value="BRCT_PAXIP1_rpt6_like"/>
    <property type="match status" value="1"/>
</dbReference>
<protein>
    <recommendedName>
        <fullName evidence="5">BRCT domain-containing protein</fullName>
    </recommendedName>
</protein>
<dbReference type="SMART" id="SM00292">
    <property type="entry name" value="BRCT"/>
    <property type="match status" value="1"/>
</dbReference>
<dbReference type="SUPFAM" id="SSF52113">
    <property type="entry name" value="BRCT domain"/>
    <property type="match status" value="1"/>
</dbReference>
<accession>A0ABP0XQ37</accession>
<evidence type="ECO:0000256" key="1">
    <source>
        <dbReference type="ARBA" id="ARBA00004123"/>
    </source>
</evidence>
<feature type="compositionally biased region" description="Polar residues" evidence="4">
    <location>
        <begin position="536"/>
        <end position="554"/>
    </location>
</feature>
<evidence type="ECO:0000259" key="5">
    <source>
        <dbReference type="PROSITE" id="PS50172"/>
    </source>
</evidence>
<evidence type="ECO:0000256" key="2">
    <source>
        <dbReference type="ARBA" id="ARBA00022763"/>
    </source>
</evidence>
<dbReference type="EMBL" id="OZ021735">
    <property type="protein sequence ID" value="CAK9310044.1"/>
    <property type="molecule type" value="Genomic_DNA"/>
</dbReference>
<comment type="subcellular location">
    <subcellularLocation>
        <location evidence="1">Nucleus</location>
    </subcellularLocation>
</comment>
<dbReference type="CDD" id="cd17744">
    <property type="entry name" value="BRCT_MDC1_rpt1"/>
    <property type="match status" value="1"/>
</dbReference>
<dbReference type="InterPro" id="IPR001357">
    <property type="entry name" value="BRCT_dom"/>
</dbReference>
<dbReference type="Gene3D" id="3.40.50.10190">
    <property type="entry name" value="BRCT domain"/>
    <property type="match status" value="2"/>
</dbReference>
<dbReference type="InterPro" id="IPR051579">
    <property type="entry name" value="DDR_Transcriptional_Reg"/>
</dbReference>
<keyword evidence="3" id="KW-0539">Nucleus</keyword>
<dbReference type="Proteomes" id="UP001642487">
    <property type="component" value="Chromosome 1"/>
</dbReference>
<proteinExistence type="predicted"/>
<organism evidence="6 7">
    <name type="scientific">Citrullus colocynthis</name>
    <name type="common">colocynth</name>
    <dbReference type="NCBI Taxonomy" id="252529"/>
    <lineage>
        <taxon>Eukaryota</taxon>
        <taxon>Viridiplantae</taxon>
        <taxon>Streptophyta</taxon>
        <taxon>Embryophyta</taxon>
        <taxon>Tracheophyta</taxon>
        <taxon>Spermatophyta</taxon>
        <taxon>Magnoliopsida</taxon>
        <taxon>eudicotyledons</taxon>
        <taxon>Gunneridae</taxon>
        <taxon>Pentapetalae</taxon>
        <taxon>rosids</taxon>
        <taxon>fabids</taxon>
        <taxon>Cucurbitales</taxon>
        <taxon>Cucurbitaceae</taxon>
        <taxon>Benincaseae</taxon>
        <taxon>Citrullus</taxon>
    </lineage>
</organism>
<name>A0ABP0XQ37_9ROSI</name>
<reference evidence="6 7" key="1">
    <citation type="submission" date="2024-03" db="EMBL/GenBank/DDBJ databases">
        <authorList>
            <person name="Gkanogiannis A."/>
            <person name="Becerra Lopez-Lavalle L."/>
        </authorList>
    </citation>
    <scope>NUCLEOTIDE SEQUENCE [LARGE SCALE GENOMIC DNA]</scope>
</reference>
<feature type="domain" description="BRCT" evidence="5">
    <location>
        <begin position="624"/>
        <end position="713"/>
    </location>
</feature>
<keyword evidence="2" id="KW-0227">DNA damage</keyword>
<evidence type="ECO:0000313" key="6">
    <source>
        <dbReference type="EMBL" id="CAK9310044.1"/>
    </source>
</evidence>
<dbReference type="PANTHER" id="PTHR23196:SF1">
    <property type="entry name" value="PAX-INTERACTING PROTEIN 1"/>
    <property type="match status" value="1"/>
</dbReference>
<sequence length="862" mass="95401">MSMAAIANIQSLIVDLHPPSSSSISGNDDSGGSCGDCELLQNTLAFEESVGFDNRVVRLESPLIDTEVVDELDCSENLCVPTFEYEDDVVLDSEDEGINGSRVIRVSSSLSRNEAGQEVKSDPLEENIAFDLHSSDHKPCDTGEQVSSNWFSGVDMEKDSSQFSARLSYCSSQEPGESTQVNALGFIDQFVTLSTTNLNPSQGIGQRKAARVQSPLLSRIKGPQSLAKRIGRKSIEETRSFEWVDIHNQEAESNSFGKCKKATSDLGNCRGQSYATKPRNIVKLSNKEGDCLIKKYEDEEASAGIQFQIDSTASTLPHPRLDIHSLETDGMNSIEKENKSNKEPNAKLVKEQFESLDNEGDALDELDIGFSTQIAAEAMEALRYIPNSDDLANACSSENAHNNVTCSMIDHKSHLNNSYPQIIGGADRKSKRTLKSKRKLNAKCLDTSQAQYDCQVLESVLTTKRKAKRSRVAVQGQLNYRKSPDGSNHSATSSNLLSDTGSCQLSQRGLTNEDQVTIIPLMVGLWSHPRRRRTPRNFQSHPNRSSNQDNTSLAVDGSCNNSILMENGTVGRNSNRKNTSRSSSNFDVYHKTTCNTMLPQSTSKELARLGVSESMPDLRWKDLRRRRTMALVRVCFSQHLDEATLKQQKKVALQLGITIASSSVDATHFVADKFVRTRNMLEAIALGKPVVTHSWLESCGQASCFIDEKNYILRDTKKEKEIGFCLPVSLSRATQCPLLQGIKVLVTPNIRPDKEIIASLVKMSQGETIESQTFTGKNEKFPDDLLILSCEEDYADCVPFLRKGAKVYSYELLLNGIVIQKLENKRLVFSTETELQPSSLAGFYCMSSSQTAQKGFDDNQDQ</sequence>
<evidence type="ECO:0000256" key="3">
    <source>
        <dbReference type="ARBA" id="ARBA00023242"/>
    </source>
</evidence>
<feature type="region of interest" description="Disordered" evidence="4">
    <location>
        <begin position="530"/>
        <end position="554"/>
    </location>
</feature>
<feature type="region of interest" description="Disordered" evidence="4">
    <location>
        <begin position="476"/>
        <end position="502"/>
    </location>
</feature>
<gene>
    <name evidence="6" type="ORF">CITCOLO1_LOCUS1647</name>
</gene>
<dbReference type="InterPro" id="IPR036420">
    <property type="entry name" value="BRCT_dom_sf"/>
</dbReference>
<dbReference type="Pfam" id="PF16770">
    <property type="entry name" value="RTT107_BRCT_5"/>
    <property type="match status" value="1"/>
</dbReference>
<dbReference type="PANTHER" id="PTHR23196">
    <property type="entry name" value="PAX TRANSCRIPTION ACTIVATION DOMAIN INTERACTING PROTEIN"/>
    <property type="match status" value="1"/>
</dbReference>
<evidence type="ECO:0000256" key="4">
    <source>
        <dbReference type="SAM" id="MobiDB-lite"/>
    </source>
</evidence>
<dbReference type="PROSITE" id="PS50172">
    <property type="entry name" value="BRCT"/>
    <property type="match status" value="1"/>
</dbReference>
<evidence type="ECO:0000313" key="7">
    <source>
        <dbReference type="Proteomes" id="UP001642487"/>
    </source>
</evidence>
<feature type="region of interest" description="Disordered" evidence="4">
    <location>
        <begin position="566"/>
        <end position="586"/>
    </location>
</feature>